<dbReference type="PROSITE" id="PS51819">
    <property type="entry name" value="VOC"/>
    <property type="match status" value="1"/>
</dbReference>
<evidence type="ECO:0000313" key="2">
    <source>
        <dbReference type="EMBL" id="MEQ6289786.1"/>
    </source>
</evidence>
<name>A0ABV1M0P1_9NEIS</name>
<evidence type="ECO:0000259" key="1">
    <source>
        <dbReference type="PROSITE" id="PS51819"/>
    </source>
</evidence>
<dbReference type="Gene3D" id="3.10.180.10">
    <property type="entry name" value="2,3-Dihydroxybiphenyl 1,2-Dioxygenase, domain 1"/>
    <property type="match status" value="1"/>
</dbReference>
<dbReference type="EMBL" id="JBEFLD010000002">
    <property type="protein sequence ID" value="MEQ6289786.1"/>
    <property type="molecule type" value="Genomic_DNA"/>
</dbReference>
<gene>
    <name evidence="2" type="ORF">ABNW52_04075</name>
</gene>
<reference evidence="2" key="1">
    <citation type="submission" date="2024-06" db="EMBL/GenBank/DDBJ databases">
        <title>Genome sequence of Vogesella sp. MAHUQ-64.</title>
        <authorList>
            <person name="Huq M.A."/>
        </authorList>
    </citation>
    <scope>NUCLEOTIDE SEQUENCE</scope>
    <source>
        <strain evidence="2">MAHUQ-64</strain>
    </source>
</reference>
<dbReference type="Pfam" id="PF00903">
    <property type="entry name" value="Glyoxalase"/>
    <property type="match status" value="1"/>
</dbReference>
<keyword evidence="3" id="KW-1185">Reference proteome</keyword>
<organism evidence="2 3">
    <name type="scientific">Vogesella oryzagri</name>
    <dbReference type="NCBI Taxonomy" id="3160864"/>
    <lineage>
        <taxon>Bacteria</taxon>
        <taxon>Pseudomonadati</taxon>
        <taxon>Pseudomonadota</taxon>
        <taxon>Betaproteobacteria</taxon>
        <taxon>Neisseriales</taxon>
        <taxon>Chromobacteriaceae</taxon>
        <taxon>Vogesella</taxon>
    </lineage>
</organism>
<dbReference type="InterPro" id="IPR029068">
    <property type="entry name" value="Glyas_Bleomycin-R_OHBP_Dase"/>
</dbReference>
<proteinExistence type="predicted"/>
<dbReference type="RefSeq" id="WP_349584373.1">
    <property type="nucleotide sequence ID" value="NZ_JBEFLD010000002.1"/>
</dbReference>
<protein>
    <submittedName>
        <fullName evidence="2">VOC family protein</fullName>
    </submittedName>
</protein>
<evidence type="ECO:0000313" key="3">
    <source>
        <dbReference type="Proteomes" id="UP001433638"/>
    </source>
</evidence>
<dbReference type="PANTHER" id="PTHR35006:SF2">
    <property type="entry name" value="GLYOXALASE FAMILY PROTEIN (AFU_ORTHOLOGUE AFUA_5G14830)"/>
    <property type="match status" value="1"/>
</dbReference>
<comment type="caution">
    <text evidence="2">The sequence shown here is derived from an EMBL/GenBank/DDBJ whole genome shotgun (WGS) entry which is preliminary data.</text>
</comment>
<dbReference type="PANTHER" id="PTHR35006">
    <property type="entry name" value="GLYOXALASE FAMILY PROTEIN (AFU_ORTHOLOGUE AFUA_5G14830)"/>
    <property type="match status" value="1"/>
</dbReference>
<dbReference type="SUPFAM" id="SSF54593">
    <property type="entry name" value="Glyoxalase/Bleomycin resistance protein/Dihydroxybiphenyl dioxygenase"/>
    <property type="match status" value="1"/>
</dbReference>
<dbReference type="InterPro" id="IPR037523">
    <property type="entry name" value="VOC_core"/>
</dbReference>
<dbReference type="Proteomes" id="UP001433638">
    <property type="component" value="Unassembled WGS sequence"/>
</dbReference>
<sequence length="138" mass="15230">MSAVQPGIAGLNHLCLCVRDLDEALAFYDRVMPAMGWQPRRSVESRAYVAGNYELYLQQSKQADAGFQRYGIGLQHLAFNAPSRAAVDALHALLLEMGADISDAPAEYPQYSAGYYAVFFLDPSGIVLEFCYTPNMIL</sequence>
<dbReference type="InterPro" id="IPR004360">
    <property type="entry name" value="Glyas_Fos-R_dOase_dom"/>
</dbReference>
<accession>A0ABV1M0P1</accession>
<feature type="domain" description="VOC" evidence="1">
    <location>
        <begin position="10"/>
        <end position="133"/>
    </location>
</feature>